<dbReference type="AlphaFoldDB" id="A0A1J4NVV0"/>
<dbReference type="Proteomes" id="UP000034196">
    <property type="component" value="Unassembled WGS sequence"/>
</dbReference>
<organism evidence="1 2">
    <name type="scientific">Streptomyces mangrovisoli</name>
    <dbReference type="NCBI Taxonomy" id="1428628"/>
    <lineage>
        <taxon>Bacteria</taxon>
        <taxon>Bacillati</taxon>
        <taxon>Actinomycetota</taxon>
        <taxon>Actinomycetes</taxon>
        <taxon>Kitasatosporales</taxon>
        <taxon>Streptomycetaceae</taxon>
        <taxon>Streptomyces</taxon>
    </lineage>
</organism>
<gene>
    <name evidence="1" type="ORF">WN71_018325</name>
</gene>
<name>A0A1J4NVV0_9ACTN</name>
<dbReference type="OrthoDB" id="4113438at2"/>
<accession>A0A1J4NVV0</accession>
<evidence type="ECO:0000313" key="2">
    <source>
        <dbReference type="Proteomes" id="UP000034196"/>
    </source>
</evidence>
<protein>
    <submittedName>
        <fullName evidence="1">Uncharacterized protein</fullName>
    </submittedName>
</protein>
<keyword evidence="2" id="KW-1185">Reference proteome</keyword>
<proteinExistence type="predicted"/>
<comment type="caution">
    <text evidence="1">The sequence shown here is derived from an EMBL/GenBank/DDBJ whole genome shotgun (WGS) entry which is preliminary data.</text>
</comment>
<sequence length="130" mass="14190">MQIAGVDLYVNNPIMALGSPDWIRDDLALEGTPAASSDTHVLVRVQAQVVLIKVRLFMDHGQGVAADPSFTTVFDGSLYLADRRFVIGDVLGESRFVKYIGGPQQWRVRVAVDDPKGYARAADVVLCAEE</sequence>
<dbReference type="RefSeq" id="WP_046582810.1">
    <property type="nucleotide sequence ID" value="NZ_LAVA02000039.1"/>
</dbReference>
<evidence type="ECO:0000313" key="1">
    <source>
        <dbReference type="EMBL" id="OIJ66467.1"/>
    </source>
</evidence>
<dbReference type="EMBL" id="LAVA02000039">
    <property type="protein sequence ID" value="OIJ66467.1"/>
    <property type="molecule type" value="Genomic_DNA"/>
</dbReference>
<reference evidence="1" key="1">
    <citation type="submission" date="2016-10" db="EMBL/GenBank/DDBJ databases">
        <title>Genome sequence of Streptomyces mangrovisoli MUSC 149.</title>
        <authorList>
            <person name="Lee L.-H."/>
            <person name="Ser H.-L."/>
        </authorList>
    </citation>
    <scope>NUCLEOTIDE SEQUENCE [LARGE SCALE GENOMIC DNA]</scope>
    <source>
        <strain evidence="1">MUSC 149</strain>
    </source>
</reference>